<gene>
    <name evidence="1" type="ORF">J2Z66_005962</name>
</gene>
<name>A0ABS4J3A1_9BACL</name>
<sequence>MNKYERRVNDALIDPLKIDSFGMTSAYTDNFIEASPSGVQVFQNNEQYAAALVPAFEGQRRIGNPKATVKQPRNVAYFLFEYFKVSL</sequence>
<organism evidence="1 2">
    <name type="scientific">Paenibacillus eucommiae</name>
    <dbReference type="NCBI Taxonomy" id="1355755"/>
    <lineage>
        <taxon>Bacteria</taxon>
        <taxon>Bacillati</taxon>
        <taxon>Bacillota</taxon>
        <taxon>Bacilli</taxon>
        <taxon>Bacillales</taxon>
        <taxon>Paenibacillaceae</taxon>
        <taxon>Paenibacillus</taxon>
    </lineage>
</organism>
<keyword evidence="2" id="KW-1185">Reference proteome</keyword>
<proteinExistence type="predicted"/>
<evidence type="ECO:0000313" key="2">
    <source>
        <dbReference type="Proteomes" id="UP001519287"/>
    </source>
</evidence>
<protein>
    <submittedName>
        <fullName evidence="1">Uncharacterized protein</fullName>
    </submittedName>
</protein>
<dbReference type="Proteomes" id="UP001519287">
    <property type="component" value="Unassembled WGS sequence"/>
</dbReference>
<reference evidence="1 2" key="1">
    <citation type="submission" date="2021-03" db="EMBL/GenBank/DDBJ databases">
        <title>Genomic Encyclopedia of Type Strains, Phase IV (KMG-IV): sequencing the most valuable type-strain genomes for metagenomic binning, comparative biology and taxonomic classification.</title>
        <authorList>
            <person name="Goeker M."/>
        </authorList>
    </citation>
    <scope>NUCLEOTIDE SEQUENCE [LARGE SCALE GENOMIC DNA]</scope>
    <source>
        <strain evidence="1 2">DSM 26048</strain>
    </source>
</reference>
<dbReference type="EMBL" id="JAGGLB010000024">
    <property type="protein sequence ID" value="MBP1994326.1"/>
    <property type="molecule type" value="Genomic_DNA"/>
</dbReference>
<accession>A0ABS4J3A1</accession>
<comment type="caution">
    <text evidence="1">The sequence shown here is derived from an EMBL/GenBank/DDBJ whole genome shotgun (WGS) entry which is preliminary data.</text>
</comment>
<dbReference type="RefSeq" id="WP_209976163.1">
    <property type="nucleotide sequence ID" value="NZ_JAGGLB010000024.1"/>
</dbReference>
<evidence type="ECO:0000313" key="1">
    <source>
        <dbReference type="EMBL" id="MBP1994326.1"/>
    </source>
</evidence>